<protein>
    <recommendedName>
        <fullName evidence="3">Ig-like domain-containing protein</fullName>
    </recommendedName>
</protein>
<feature type="domain" description="Ig-like" evidence="3">
    <location>
        <begin position="420"/>
        <end position="503"/>
    </location>
</feature>
<dbReference type="SUPFAM" id="SSF48726">
    <property type="entry name" value="Immunoglobulin"/>
    <property type="match status" value="6"/>
</dbReference>
<dbReference type="InterPro" id="IPR003599">
    <property type="entry name" value="Ig_sub"/>
</dbReference>
<dbReference type="Pfam" id="PF13895">
    <property type="entry name" value="Ig_2"/>
    <property type="match status" value="5"/>
</dbReference>
<dbReference type="InterPro" id="IPR050488">
    <property type="entry name" value="Ig_Fc_receptor"/>
</dbReference>
<accession>W5LGU6</accession>
<evidence type="ECO:0000259" key="3">
    <source>
        <dbReference type="PROSITE" id="PS50835"/>
    </source>
</evidence>
<keyword evidence="2" id="KW-1015">Disulfide bond</keyword>
<evidence type="ECO:0000256" key="1">
    <source>
        <dbReference type="ARBA" id="ARBA00022729"/>
    </source>
</evidence>
<feature type="domain" description="Ig-like" evidence="3">
    <location>
        <begin position="329"/>
        <end position="415"/>
    </location>
</feature>
<organism evidence="4 5">
    <name type="scientific">Astyanax mexicanus</name>
    <name type="common">Blind cave fish</name>
    <name type="synonym">Astyanax fasciatus mexicanus</name>
    <dbReference type="NCBI Taxonomy" id="7994"/>
    <lineage>
        <taxon>Eukaryota</taxon>
        <taxon>Metazoa</taxon>
        <taxon>Chordata</taxon>
        <taxon>Craniata</taxon>
        <taxon>Vertebrata</taxon>
        <taxon>Euteleostomi</taxon>
        <taxon>Actinopterygii</taxon>
        <taxon>Neopterygii</taxon>
        <taxon>Teleostei</taxon>
        <taxon>Ostariophysi</taxon>
        <taxon>Characiformes</taxon>
        <taxon>Characoidei</taxon>
        <taxon>Acestrorhamphidae</taxon>
        <taxon>Acestrorhamphinae</taxon>
        <taxon>Astyanax</taxon>
    </lineage>
</organism>
<feature type="domain" description="Ig-like" evidence="3">
    <location>
        <begin position="510"/>
        <end position="596"/>
    </location>
</feature>
<evidence type="ECO:0000313" key="4">
    <source>
        <dbReference type="Ensembl" id="ENSAMXP00000019058.2"/>
    </source>
</evidence>
<dbReference type="SMART" id="SM00408">
    <property type="entry name" value="IGc2"/>
    <property type="match status" value="5"/>
</dbReference>
<keyword evidence="5" id="KW-1185">Reference proteome</keyword>
<dbReference type="InterPro" id="IPR007110">
    <property type="entry name" value="Ig-like_dom"/>
</dbReference>
<keyword evidence="1" id="KW-0732">Signal</keyword>
<feature type="domain" description="Ig-like" evidence="3">
    <location>
        <begin position="147"/>
        <end position="233"/>
    </location>
</feature>
<dbReference type="GO" id="GO:0004888">
    <property type="term" value="F:transmembrane signaling receptor activity"/>
    <property type="evidence" value="ECO:0007669"/>
    <property type="project" value="TreeGrafter"/>
</dbReference>
<reference evidence="5" key="2">
    <citation type="journal article" date="2014" name="Nat. Commun.">
        <title>The cavefish genome reveals candidate genes for eye loss.</title>
        <authorList>
            <person name="McGaugh S.E."/>
            <person name="Gross J.B."/>
            <person name="Aken B."/>
            <person name="Blin M."/>
            <person name="Borowsky R."/>
            <person name="Chalopin D."/>
            <person name="Hinaux H."/>
            <person name="Jeffery W.R."/>
            <person name="Keene A."/>
            <person name="Ma L."/>
            <person name="Minx P."/>
            <person name="Murphy D."/>
            <person name="O'Quin K.E."/>
            <person name="Retaux S."/>
            <person name="Rohner N."/>
            <person name="Searle S.M."/>
            <person name="Stahl B.A."/>
            <person name="Tabin C."/>
            <person name="Volff J.N."/>
            <person name="Yoshizawa M."/>
            <person name="Warren W.C."/>
        </authorList>
    </citation>
    <scope>NUCLEOTIDE SEQUENCE [LARGE SCALE GENOMIC DNA]</scope>
    <source>
        <strain evidence="5">female</strain>
    </source>
</reference>
<reference evidence="4" key="3">
    <citation type="submission" date="2025-08" db="UniProtKB">
        <authorList>
            <consortium name="Ensembl"/>
        </authorList>
    </citation>
    <scope>IDENTIFICATION</scope>
</reference>
<feature type="domain" description="Ig-like" evidence="3">
    <location>
        <begin position="238"/>
        <end position="324"/>
    </location>
</feature>
<dbReference type="PANTHER" id="PTHR11481:SF64">
    <property type="entry name" value="FC RECEPTOR-LIKE PROTEIN 4"/>
    <property type="match status" value="1"/>
</dbReference>
<dbReference type="Gene3D" id="2.60.40.10">
    <property type="entry name" value="Immunoglobulins"/>
    <property type="match status" value="6"/>
</dbReference>
<dbReference type="InterPro" id="IPR013783">
    <property type="entry name" value="Ig-like_fold"/>
</dbReference>
<evidence type="ECO:0000256" key="2">
    <source>
        <dbReference type="ARBA" id="ARBA00023157"/>
    </source>
</evidence>
<dbReference type="SMART" id="SM00409">
    <property type="entry name" value="IG"/>
    <property type="match status" value="6"/>
</dbReference>
<dbReference type="PANTHER" id="PTHR11481">
    <property type="entry name" value="IMMUNOGLOBULIN FC RECEPTOR"/>
    <property type="match status" value="1"/>
</dbReference>
<dbReference type="GO" id="GO:0007166">
    <property type="term" value="P:cell surface receptor signaling pathway"/>
    <property type="evidence" value="ECO:0007669"/>
    <property type="project" value="TreeGrafter"/>
</dbReference>
<reference evidence="4" key="4">
    <citation type="submission" date="2025-09" db="UniProtKB">
        <authorList>
            <consortium name="Ensembl"/>
        </authorList>
    </citation>
    <scope>IDENTIFICATION</scope>
</reference>
<dbReference type="InterPro" id="IPR036179">
    <property type="entry name" value="Ig-like_dom_sf"/>
</dbReference>
<dbReference type="GO" id="GO:0009897">
    <property type="term" value="C:external side of plasma membrane"/>
    <property type="evidence" value="ECO:0007669"/>
    <property type="project" value="TreeGrafter"/>
</dbReference>
<dbReference type="AlphaFoldDB" id="W5LGU6"/>
<dbReference type="GO" id="GO:0006955">
    <property type="term" value="P:immune response"/>
    <property type="evidence" value="ECO:0007669"/>
    <property type="project" value="TreeGrafter"/>
</dbReference>
<proteinExistence type="predicted"/>
<feature type="domain" description="Ig-like" evidence="3">
    <location>
        <begin position="58"/>
        <end position="142"/>
    </location>
</feature>
<dbReference type="InParanoid" id="W5LGU6"/>
<dbReference type="InterPro" id="IPR003598">
    <property type="entry name" value="Ig_sub2"/>
</dbReference>
<name>W5LGU6_ASTMX</name>
<sequence length="607" mass="68952">MKEKGPSTLSITASETGTTVYLCIAFREEYGSDYGSEYSDPVNITVKATSEKENTLKPTLRVNPHTTVYTGDTLTLTCDLKISHTGWKFMWFRVSQQLQPLTPEYKNTNTLSITASDTAEYQCSALRGENDFTHLSDSVRITVREKPKPTLRVNPHTTVYTGDTLTLTCDLKVSHTGWKFMCFRVSQQLQPLTPEYKNTNTLSITASDTAEYQCLALRGENSYTDFSDPVKITVREKPKPTLMVNPHTTVYTGDTLTLTCDLKISHTGWMFMWFRVSQQLQPLTPEYKNTNTLSITASDTAEYQCSALRGENSYTDYSDPVKITVREKPKPTLRVNPHTTVYTGDTLTLTCDLKISHTGWTFMWFRDSQQLQPLTPEYKNTNTLSITASDTAEYQCSALRGENSYTDYSDPVKITVRKRPKATVKVQPAERVFIRERVTLTCDIESGEDWRYEWFKNNNPLSEAQWRKKYEISNVDGSDEGDYSCKGRGLTESSYSEISAAVRLTVSEKPKPTLRVNPHTTVYTGDTLTLTCDLQSSLTGWKFMWFRVSQQLQPLTPEYQNTNTLSITASDTAEYQCSALRGENSYTDYSDPVKITVRSTLLFVFFF</sequence>
<reference evidence="5" key="1">
    <citation type="submission" date="2013-03" db="EMBL/GenBank/DDBJ databases">
        <authorList>
            <person name="Jeffery W."/>
            <person name="Warren W."/>
            <person name="Wilson R.K."/>
        </authorList>
    </citation>
    <scope>NUCLEOTIDE SEQUENCE</scope>
    <source>
        <strain evidence="5">female</strain>
    </source>
</reference>
<dbReference type="PROSITE" id="PS50835">
    <property type="entry name" value="IG_LIKE"/>
    <property type="match status" value="6"/>
</dbReference>
<dbReference type="Proteomes" id="UP000018467">
    <property type="component" value="Unassembled WGS sequence"/>
</dbReference>
<dbReference type="GeneTree" id="ENSGT00940000162700"/>
<evidence type="ECO:0000313" key="5">
    <source>
        <dbReference type="Proteomes" id="UP000018467"/>
    </source>
</evidence>
<dbReference type="HOGENOM" id="CLU_969604_0_0_1"/>
<dbReference type="Ensembl" id="ENSAMXT00000019058.2">
    <property type="protein sequence ID" value="ENSAMXP00000019058.2"/>
    <property type="gene ID" value="ENSAMXG00000018509.2"/>
</dbReference>
<dbReference type="Bgee" id="ENSAMXG00000018509">
    <property type="expression patterns" value="Expressed in intestine and 4 other cell types or tissues"/>
</dbReference>